<dbReference type="InterPro" id="IPR042099">
    <property type="entry name" value="ANL_N_sf"/>
</dbReference>
<dbReference type="RefSeq" id="WP_179052413.1">
    <property type="nucleotide sequence ID" value="NZ_QJRE01000089.1"/>
</dbReference>
<dbReference type="Pfam" id="PF00501">
    <property type="entry name" value="AMP-binding"/>
    <property type="match status" value="1"/>
</dbReference>
<dbReference type="InterPro" id="IPR000873">
    <property type="entry name" value="AMP-dep_synth/lig_dom"/>
</dbReference>
<dbReference type="InterPro" id="IPR025110">
    <property type="entry name" value="AMP-bd_C"/>
</dbReference>
<proteinExistence type="predicted"/>
<gene>
    <name evidence="3" type="ORF">DM819_03995</name>
</gene>
<evidence type="ECO:0000313" key="3">
    <source>
        <dbReference type="EMBL" id="NWL45048.1"/>
    </source>
</evidence>
<dbReference type="EMBL" id="QJRE01000089">
    <property type="protein sequence ID" value="NWL45048.1"/>
    <property type="molecule type" value="Genomic_DNA"/>
</dbReference>
<accession>A0ABD6MU12</accession>
<organism evidence="3 4">
    <name type="scientific">Pseudomonas hunanensis</name>
    <dbReference type="NCBI Taxonomy" id="1247546"/>
    <lineage>
        <taxon>Bacteria</taxon>
        <taxon>Pseudomonadati</taxon>
        <taxon>Pseudomonadota</taxon>
        <taxon>Gammaproteobacteria</taxon>
        <taxon>Pseudomonadales</taxon>
        <taxon>Pseudomonadaceae</taxon>
        <taxon>Pseudomonas</taxon>
    </lineage>
</organism>
<dbReference type="InterPro" id="IPR020845">
    <property type="entry name" value="AMP-binding_CS"/>
</dbReference>
<dbReference type="Gene3D" id="3.40.50.12780">
    <property type="entry name" value="N-terminal domain of ligase-like"/>
    <property type="match status" value="1"/>
</dbReference>
<comment type="caution">
    <text evidence="3">The sequence shown here is derived from an EMBL/GenBank/DDBJ whole genome shotgun (WGS) entry which is preliminary data.</text>
</comment>
<dbReference type="InterPro" id="IPR050237">
    <property type="entry name" value="ATP-dep_AMP-bd_enzyme"/>
</dbReference>
<evidence type="ECO:0000259" key="2">
    <source>
        <dbReference type="Pfam" id="PF13193"/>
    </source>
</evidence>
<name>A0ABD6MU12_9PSED</name>
<evidence type="ECO:0000313" key="4">
    <source>
        <dbReference type="Proteomes" id="UP000704738"/>
    </source>
</evidence>
<dbReference type="PANTHER" id="PTHR43767">
    <property type="entry name" value="LONG-CHAIN-FATTY-ACID--COA LIGASE"/>
    <property type="match status" value="1"/>
</dbReference>
<dbReference type="AlphaFoldDB" id="A0ABD6MU12"/>
<feature type="domain" description="AMP-binding enzyme C-terminal" evidence="2">
    <location>
        <begin position="472"/>
        <end position="547"/>
    </location>
</feature>
<reference evidence="3 4" key="1">
    <citation type="submission" date="2018-06" db="EMBL/GenBank/DDBJ databases">
        <title>Bacteria isolated from soil of Wuhan.</title>
        <authorList>
            <person name="Xiang W."/>
            <person name="Huang C."/>
        </authorList>
    </citation>
    <scope>NUCLEOTIDE SEQUENCE [LARGE SCALE GENOMIC DNA]</scope>
    <source>
        <strain evidence="4">xwS4</strain>
    </source>
</reference>
<dbReference type="SUPFAM" id="SSF56801">
    <property type="entry name" value="Acetyl-CoA synthetase-like"/>
    <property type="match status" value="1"/>
</dbReference>
<feature type="domain" description="AMP-dependent synthetase/ligase" evidence="1">
    <location>
        <begin position="34"/>
        <end position="422"/>
    </location>
</feature>
<protein>
    <submittedName>
        <fullName evidence="3">Acyl-CoA synthetase</fullName>
    </submittedName>
</protein>
<evidence type="ECO:0000259" key="1">
    <source>
        <dbReference type="Pfam" id="PF00501"/>
    </source>
</evidence>
<dbReference type="Proteomes" id="UP000704738">
    <property type="component" value="Unassembled WGS sequence"/>
</dbReference>
<dbReference type="Gene3D" id="3.30.300.30">
    <property type="match status" value="1"/>
</dbReference>
<dbReference type="InterPro" id="IPR045851">
    <property type="entry name" value="AMP-bd_C_sf"/>
</dbReference>
<dbReference type="GO" id="GO:0016878">
    <property type="term" value="F:acid-thiol ligase activity"/>
    <property type="evidence" value="ECO:0007669"/>
    <property type="project" value="UniProtKB-ARBA"/>
</dbReference>
<dbReference type="PANTHER" id="PTHR43767:SF1">
    <property type="entry name" value="NONRIBOSOMAL PEPTIDE SYNTHASE PES1 (EUROFUNG)-RELATED"/>
    <property type="match status" value="1"/>
</dbReference>
<dbReference type="PROSITE" id="PS00455">
    <property type="entry name" value="AMP_BINDING"/>
    <property type="match status" value="1"/>
</dbReference>
<sequence>MNGDFYERKPWLARYSAGLPDVINPAFDSVLAAFQVAVESTPDLPLVQYFDGCLTAKELNGAADRLACALIAKGFEPGDRLGLFLQNNPAFVIGQLACWKVGGVAVAINPMNKARELTFILNDSGARALLCLDSLYVEVVKDTLAQDPAQVSIVITTSMLDGQSLNDRRILDDAERRPTPLGVLDLRKITESHEGSGKFSTVWPSVNDVAMLTYTSGTTGKPKGVMNTHGNLIFNAQAYRDWVGLTSQDKILGIAPLFHVTGAVAHVALSLLTSCPLILAHRFHPDVILEVIRQHRPTFTIGAITAFTSLMNTPGSTRADFSCFRAVYTGGAPMSPATAEAFEAFSGIYLHNAFGMTETCSPTHLVPFGQKAPVDKSSGAISIGVPIFNTSVRILDDENRTVPVGEIGEIVDSGPQVMRGYWGQPHATLDALEDGWLRTGDVGFMDKDGWFYLVDRKKDMINVSGYKVWPREVEDVLYAHPAVHEAIVVGVPDGYRGETVKAVVSLKPGATASEKDLIAYCKNNLAAYKYPRIFELLPELPKSETGKLLRRSVR</sequence>
<dbReference type="Pfam" id="PF13193">
    <property type="entry name" value="AMP-binding_C"/>
    <property type="match status" value="1"/>
</dbReference>